<name>A0A8C9P2Q1_SPEDA</name>
<dbReference type="Ensembl" id="ENSSDAT00000005283.1">
    <property type="protein sequence ID" value="ENSSDAP00000004599.1"/>
    <property type="gene ID" value="ENSSDAG00000004339.1"/>
</dbReference>
<protein>
    <recommendedName>
        <fullName evidence="2">UPAR/Ly6 domain-containing protein</fullName>
    </recommendedName>
</protein>
<feature type="chain" id="PRO_5034435627" description="UPAR/Ly6 domain-containing protein" evidence="1">
    <location>
        <begin position="20"/>
        <end position="107"/>
    </location>
</feature>
<proteinExistence type="predicted"/>
<dbReference type="InterPro" id="IPR016054">
    <property type="entry name" value="LY6_UPA_recep-like"/>
</dbReference>
<reference evidence="3" key="1">
    <citation type="submission" date="2025-08" db="UniProtKB">
        <authorList>
            <consortium name="Ensembl"/>
        </authorList>
    </citation>
    <scope>IDENTIFICATION</scope>
</reference>
<dbReference type="AlphaFoldDB" id="A0A8C9P2Q1"/>
<feature type="signal peptide" evidence="1">
    <location>
        <begin position="1"/>
        <end position="19"/>
    </location>
</feature>
<reference evidence="3" key="2">
    <citation type="submission" date="2025-09" db="UniProtKB">
        <authorList>
            <consortium name="Ensembl"/>
        </authorList>
    </citation>
    <scope>IDENTIFICATION</scope>
</reference>
<evidence type="ECO:0000259" key="2">
    <source>
        <dbReference type="Pfam" id="PF00021"/>
    </source>
</evidence>
<sequence>MENFLKLCLFLLCMEIGVALECLQCSGYKNGICEHKIKQCIAKTGESCMITRLWTWPHNVTHPLFAESKCMKDCQEENEYTPRGRILTICCDYYDFCNEFRWPVPMP</sequence>
<keyword evidence="1" id="KW-0732">Signal</keyword>
<evidence type="ECO:0000313" key="3">
    <source>
        <dbReference type="Ensembl" id="ENSSDAP00000004599.1"/>
    </source>
</evidence>
<accession>A0A8C9P2Q1</accession>
<organism evidence="3 4">
    <name type="scientific">Spermophilus dauricus</name>
    <name type="common">Daurian ground squirrel</name>
    <dbReference type="NCBI Taxonomy" id="99837"/>
    <lineage>
        <taxon>Eukaryota</taxon>
        <taxon>Metazoa</taxon>
        <taxon>Chordata</taxon>
        <taxon>Craniata</taxon>
        <taxon>Vertebrata</taxon>
        <taxon>Euteleostomi</taxon>
        <taxon>Mammalia</taxon>
        <taxon>Eutheria</taxon>
        <taxon>Euarchontoglires</taxon>
        <taxon>Glires</taxon>
        <taxon>Rodentia</taxon>
        <taxon>Sciuromorpha</taxon>
        <taxon>Sciuridae</taxon>
        <taxon>Xerinae</taxon>
        <taxon>Marmotini</taxon>
        <taxon>Spermophilus</taxon>
    </lineage>
</organism>
<keyword evidence="4" id="KW-1185">Reference proteome</keyword>
<dbReference type="Pfam" id="PF00021">
    <property type="entry name" value="UPAR_LY6"/>
    <property type="match status" value="1"/>
</dbReference>
<feature type="domain" description="UPAR/Ly6" evidence="2">
    <location>
        <begin position="19"/>
        <end position="99"/>
    </location>
</feature>
<evidence type="ECO:0000313" key="4">
    <source>
        <dbReference type="Proteomes" id="UP000694422"/>
    </source>
</evidence>
<dbReference type="Proteomes" id="UP000694422">
    <property type="component" value="Unplaced"/>
</dbReference>
<evidence type="ECO:0000256" key="1">
    <source>
        <dbReference type="SAM" id="SignalP"/>
    </source>
</evidence>